<evidence type="ECO:0000256" key="2">
    <source>
        <dbReference type="ARBA" id="ARBA00022692"/>
    </source>
</evidence>
<feature type="transmembrane region" description="Helical" evidence="8">
    <location>
        <begin position="332"/>
        <end position="352"/>
    </location>
</feature>
<evidence type="ECO:0000256" key="1">
    <source>
        <dbReference type="ARBA" id="ARBA00004167"/>
    </source>
</evidence>
<organism evidence="11">
    <name type="scientific">Haliotis rufescens</name>
    <name type="common">California red abalone</name>
    <dbReference type="NCBI Taxonomy" id="6454"/>
    <lineage>
        <taxon>Eukaryota</taxon>
        <taxon>Metazoa</taxon>
        <taxon>Spiralia</taxon>
        <taxon>Lophotrochozoa</taxon>
        <taxon>Mollusca</taxon>
        <taxon>Gastropoda</taxon>
        <taxon>Vetigastropoda</taxon>
        <taxon>Lepetellida</taxon>
        <taxon>Haliotoidea</taxon>
        <taxon>Haliotidae</taxon>
        <taxon>Haliotis</taxon>
    </lineage>
</organism>
<evidence type="ECO:0000256" key="5">
    <source>
        <dbReference type="ARBA" id="ARBA00023136"/>
    </source>
</evidence>
<evidence type="ECO:0000313" key="11">
    <source>
        <dbReference type="EMBL" id="AGJ90072.1"/>
    </source>
</evidence>
<evidence type="ECO:0000256" key="7">
    <source>
        <dbReference type="SAM" id="MobiDB-lite"/>
    </source>
</evidence>
<feature type="region of interest" description="Disordered" evidence="7">
    <location>
        <begin position="360"/>
        <end position="424"/>
    </location>
</feature>
<dbReference type="AlphaFoldDB" id="M9WA86"/>
<feature type="chain" id="PRO_5004103888" evidence="9">
    <location>
        <begin position="20"/>
        <end position="424"/>
    </location>
</feature>
<dbReference type="Pfam" id="PF01822">
    <property type="entry name" value="WSC"/>
    <property type="match status" value="2"/>
</dbReference>
<keyword evidence="3 9" id="KW-0732">Signal</keyword>
<dbReference type="InterPro" id="IPR002889">
    <property type="entry name" value="WSC_carb-bd"/>
</dbReference>
<feature type="domain" description="WSC" evidence="10">
    <location>
        <begin position="42"/>
        <end position="127"/>
    </location>
</feature>
<feature type="domain" description="WSC" evidence="10">
    <location>
        <begin position="160"/>
        <end position="260"/>
    </location>
</feature>
<keyword evidence="5 8" id="KW-0472">Membrane</keyword>
<dbReference type="InterPro" id="IPR051836">
    <property type="entry name" value="Kremen_rcpt"/>
</dbReference>
<proteinExistence type="evidence at transcript level"/>
<accession>M9WA86</accession>
<protein>
    <submittedName>
        <fullName evidence="11">Sperm protein</fullName>
    </submittedName>
</protein>
<keyword evidence="4 8" id="KW-1133">Transmembrane helix</keyword>
<evidence type="ECO:0000256" key="3">
    <source>
        <dbReference type="ARBA" id="ARBA00022729"/>
    </source>
</evidence>
<feature type="signal peptide" evidence="9">
    <location>
        <begin position="1"/>
        <end position="19"/>
    </location>
</feature>
<sequence length="424" mass="47719">MKLTLAVYTLFILVGQWTGDMKEYRENPEYLLELCDTKQSNDVKDEGCREAKNATLVKKHKYMSSIWCAKQCWKDKFKYSLVKRGDHCLCSQVLGSKVDSNKCNIPCPSSKAQNCGGYHVVNVLYTGFVSFNWKRLGKMYSDAMKFKEKRARQRTKLMAKYDKGKCIQWKPKKALTIDSEIMTVEMCVVHCFHYKYVYALLTLSTYCKCTSDSPEVLSSGKTMEKILERGEKTSCTKVCGGNRKQICGGAINVNSVHLTGHYDSKDQASRKDFKKLPALESHWKKYFLKNKEVLLGVAKGNGIILRSPASTTPGTDVVVVDEDGHDNTTAKVVAGVACVGLIGLVVALVIFIKRRKKETEIPQGSDGGAAGKRIKEELSKKQKSLRGEGKPKKDRKSKDAGKKEKHSRHKATDRSKEKKKKKKK</sequence>
<feature type="compositionally biased region" description="Basic and acidic residues" evidence="7">
    <location>
        <begin position="373"/>
        <end position="402"/>
    </location>
</feature>
<evidence type="ECO:0000256" key="8">
    <source>
        <dbReference type="SAM" id="Phobius"/>
    </source>
</evidence>
<evidence type="ECO:0000259" key="10">
    <source>
        <dbReference type="PROSITE" id="PS51212"/>
    </source>
</evidence>
<evidence type="ECO:0000256" key="4">
    <source>
        <dbReference type="ARBA" id="ARBA00022989"/>
    </source>
</evidence>
<dbReference type="OrthoDB" id="6101150at2759"/>
<evidence type="ECO:0000256" key="6">
    <source>
        <dbReference type="ARBA" id="ARBA00023180"/>
    </source>
</evidence>
<dbReference type="GO" id="GO:0005886">
    <property type="term" value="C:plasma membrane"/>
    <property type="evidence" value="ECO:0007669"/>
    <property type="project" value="TreeGrafter"/>
</dbReference>
<comment type="subcellular location">
    <subcellularLocation>
        <location evidence="1">Membrane</location>
        <topology evidence="1">Single-pass membrane protein</topology>
    </subcellularLocation>
</comment>
<name>M9WA86_HALRU</name>
<reference evidence="11" key="1">
    <citation type="journal article" date="2013" name="Mol. Reprod. Dev.">
        <title>Mass spectrometry and next-generation sequencing reveal an abundant and rapidly evolving abalone sperm protein.</title>
        <authorList>
            <person name="Palmer M.R."/>
            <person name="McDowall M.H."/>
            <person name="Stewart L."/>
            <person name="Ouaddi A."/>
            <person name="Maccoss M.J."/>
            <person name="Swanson W.J."/>
        </authorList>
    </citation>
    <scope>NUCLEOTIDE SEQUENCE</scope>
    <source>
        <strain evidence="11">Comp694</strain>
    </source>
</reference>
<dbReference type="PROSITE" id="PS51212">
    <property type="entry name" value="WSC"/>
    <property type="match status" value="2"/>
</dbReference>
<keyword evidence="2 8" id="KW-0812">Transmembrane</keyword>
<evidence type="ECO:0000256" key="9">
    <source>
        <dbReference type="SAM" id="SignalP"/>
    </source>
</evidence>
<dbReference type="SMART" id="SM00321">
    <property type="entry name" value="WSC"/>
    <property type="match status" value="1"/>
</dbReference>
<dbReference type="PANTHER" id="PTHR24269:SF16">
    <property type="entry name" value="PROTEIN SLG1"/>
    <property type="match status" value="1"/>
</dbReference>
<dbReference type="PANTHER" id="PTHR24269">
    <property type="entry name" value="KREMEN PROTEIN"/>
    <property type="match status" value="1"/>
</dbReference>
<keyword evidence="6" id="KW-0325">Glycoprotein</keyword>
<dbReference type="EMBL" id="KC752613">
    <property type="protein sequence ID" value="AGJ90072.1"/>
    <property type="molecule type" value="mRNA"/>
</dbReference>